<evidence type="ECO:0000313" key="7">
    <source>
        <dbReference type="EMBL" id="RFU15819.1"/>
    </source>
</evidence>
<dbReference type="CDD" id="cd07023">
    <property type="entry name" value="S49_Sppa_N_C"/>
    <property type="match status" value="1"/>
</dbReference>
<dbReference type="SUPFAM" id="SSF52096">
    <property type="entry name" value="ClpP/crotonase"/>
    <property type="match status" value="1"/>
</dbReference>
<evidence type="ECO:0000256" key="2">
    <source>
        <dbReference type="ARBA" id="ARBA00022670"/>
    </source>
</evidence>
<dbReference type="Gene3D" id="6.20.330.10">
    <property type="match status" value="1"/>
</dbReference>
<dbReference type="InterPro" id="IPR004635">
    <property type="entry name" value="Pept_S49_SppA"/>
</dbReference>
<evidence type="ECO:0000256" key="3">
    <source>
        <dbReference type="ARBA" id="ARBA00022801"/>
    </source>
</evidence>
<organism evidence="7 8">
    <name type="scientific">Paracidobacterium acidisoli</name>
    <dbReference type="NCBI Taxonomy" id="2303751"/>
    <lineage>
        <taxon>Bacteria</taxon>
        <taxon>Pseudomonadati</taxon>
        <taxon>Acidobacteriota</taxon>
        <taxon>Terriglobia</taxon>
        <taxon>Terriglobales</taxon>
        <taxon>Acidobacteriaceae</taxon>
        <taxon>Paracidobacterium</taxon>
    </lineage>
</organism>
<evidence type="ECO:0000256" key="1">
    <source>
        <dbReference type="ARBA" id="ARBA00008683"/>
    </source>
</evidence>
<name>A0A372IM41_9BACT</name>
<evidence type="ECO:0000256" key="4">
    <source>
        <dbReference type="ARBA" id="ARBA00022825"/>
    </source>
</evidence>
<dbReference type="InterPro" id="IPR029045">
    <property type="entry name" value="ClpP/crotonase-like_dom_sf"/>
</dbReference>
<dbReference type="Proteomes" id="UP000264702">
    <property type="component" value="Unassembled WGS sequence"/>
</dbReference>
<dbReference type="InterPro" id="IPR002142">
    <property type="entry name" value="Peptidase_S49"/>
</dbReference>
<keyword evidence="4" id="KW-0720">Serine protease</keyword>
<sequence>MIRLQPGDCPEPVPLTERAENRVQRVRTGAANGAKLAAMSEEKRRSFWFWLLLGGGIFVAFIVVVSVLGYVAVRSVSGNSSSAFSGVGSSIAVVDVDGVIMNADSTIDQLRKFDDDSSVKAIILHIDSPGGAAAPSQEIYHEVVRIRSEKRKPIIASIESVGASGAYYVASGTNKIYANDASLVGSIGVIMEWTNYGDLLKWAKLRPEVIHAGALKDAGDPSRDMTPEEQVYFQGLVNNMYGQFVGDVANGRHLSVDQIKALATGQVWTGQQAMPLHLIDKEGGFRDALLDTAKSVGITGEPSVVRPMVRHRSLLDILTNNADDLFPNPSQLLEKNPGFYFLWR</sequence>
<accession>A0A372IM41</accession>
<evidence type="ECO:0000256" key="5">
    <source>
        <dbReference type="SAM" id="Phobius"/>
    </source>
</evidence>
<dbReference type="GO" id="GO:0008236">
    <property type="term" value="F:serine-type peptidase activity"/>
    <property type="evidence" value="ECO:0007669"/>
    <property type="project" value="UniProtKB-KW"/>
</dbReference>
<dbReference type="NCBIfam" id="TIGR00706">
    <property type="entry name" value="SppA_dom"/>
    <property type="match status" value="1"/>
</dbReference>
<feature type="transmembrane region" description="Helical" evidence="5">
    <location>
        <begin position="47"/>
        <end position="73"/>
    </location>
</feature>
<feature type="domain" description="Peptidase S49" evidence="6">
    <location>
        <begin position="149"/>
        <end position="297"/>
    </location>
</feature>
<keyword evidence="5" id="KW-0472">Membrane</keyword>
<dbReference type="Pfam" id="PF01343">
    <property type="entry name" value="Peptidase_S49"/>
    <property type="match status" value="1"/>
</dbReference>
<dbReference type="InterPro" id="IPR047272">
    <property type="entry name" value="S49_SppA_C"/>
</dbReference>
<keyword evidence="8" id="KW-1185">Reference proteome</keyword>
<dbReference type="GO" id="GO:0006508">
    <property type="term" value="P:proteolysis"/>
    <property type="evidence" value="ECO:0007669"/>
    <property type="project" value="UniProtKB-KW"/>
</dbReference>
<proteinExistence type="inferred from homology"/>
<comment type="caution">
    <text evidence="7">The sequence shown here is derived from an EMBL/GenBank/DDBJ whole genome shotgun (WGS) entry which is preliminary data.</text>
</comment>
<keyword evidence="3" id="KW-0378">Hydrolase</keyword>
<dbReference type="Gene3D" id="3.90.226.10">
    <property type="entry name" value="2-enoyl-CoA Hydratase, Chain A, domain 1"/>
    <property type="match status" value="1"/>
</dbReference>
<gene>
    <name evidence="7" type="primary">sppA</name>
    <name evidence="7" type="ORF">D0Y96_15365</name>
</gene>
<keyword evidence="2" id="KW-0645">Protease</keyword>
<dbReference type="OrthoDB" id="9764363at2"/>
<reference evidence="7 8" key="1">
    <citation type="submission" date="2018-08" db="EMBL/GenBank/DDBJ databases">
        <title>Acidipila sp. 4G-K13, an acidobacterium isolated from forest soil.</title>
        <authorList>
            <person name="Gao Z.-H."/>
            <person name="Qiu L.-H."/>
        </authorList>
    </citation>
    <scope>NUCLEOTIDE SEQUENCE [LARGE SCALE GENOMIC DNA]</scope>
    <source>
        <strain evidence="7 8">4G-K13</strain>
    </source>
</reference>
<keyword evidence="5" id="KW-0812">Transmembrane</keyword>
<dbReference type="PANTHER" id="PTHR42987">
    <property type="entry name" value="PEPTIDASE S49"/>
    <property type="match status" value="1"/>
</dbReference>
<keyword evidence="5" id="KW-1133">Transmembrane helix</keyword>
<protein>
    <submittedName>
        <fullName evidence="7">Signal peptide peptidase SppA</fullName>
    </submittedName>
</protein>
<dbReference type="PANTHER" id="PTHR42987:SF4">
    <property type="entry name" value="PROTEASE SOHB-RELATED"/>
    <property type="match status" value="1"/>
</dbReference>
<dbReference type="EMBL" id="QVQT01000005">
    <property type="protein sequence ID" value="RFU15819.1"/>
    <property type="molecule type" value="Genomic_DNA"/>
</dbReference>
<evidence type="ECO:0000313" key="8">
    <source>
        <dbReference type="Proteomes" id="UP000264702"/>
    </source>
</evidence>
<dbReference type="AlphaFoldDB" id="A0A372IM41"/>
<evidence type="ECO:0000259" key="6">
    <source>
        <dbReference type="Pfam" id="PF01343"/>
    </source>
</evidence>
<comment type="similarity">
    <text evidence="1">Belongs to the peptidase S49 family.</text>
</comment>